<name>A0A0A8Z4D0_ARUDO</name>
<sequence>MQHNIRVYVRIVIPSSSHAMHHLRAELITSYYVSVTVNP</sequence>
<reference evidence="1" key="1">
    <citation type="submission" date="2014-09" db="EMBL/GenBank/DDBJ databases">
        <authorList>
            <person name="Magalhaes I.L.F."/>
            <person name="Oliveira U."/>
            <person name="Santos F.R."/>
            <person name="Vidigal T.H.D.A."/>
            <person name="Brescovit A.D."/>
            <person name="Santos A.J."/>
        </authorList>
    </citation>
    <scope>NUCLEOTIDE SEQUENCE</scope>
    <source>
        <tissue evidence="1">Shoot tissue taken approximately 20 cm above the soil surface</tissue>
    </source>
</reference>
<evidence type="ECO:0000313" key="1">
    <source>
        <dbReference type="EMBL" id="JAD33651.1"/>
    </source>
</evidence>
<dbReference type="AlphaFoldDB" id="A0A0A8Z4D0"/>
<organism evidence="1">
    <name type="scientific">Arundo donax</name>
    <name type="common">Giant reed</name>
    <name type="synonym">Donax arundinaceus</name>
    <dbReference type="NCBI Taxonomy" id="35708"/>
    <lineage>
        <taxon>Eukaryota</taxon>
        <taxon>Viridiplantae</taxon>
        <taxon>Streptophyta</taxon>
        <taxon>Embryophyta</taxon>
        <taxon>Tracheophyta</taxon>
        <taxon>Spermatophyta</taxon>
        <taxon>Magnoliopsida</taxon>
        <taxon>Liliopsida</taxon>
        <taxon>Poales</taxon>
        <taxon>Poaceae</taxon>
        <taxon>PACMAD clade</taxon>
        <taxon>Arundinoideae</taxon>
        <taxon>Arundineae</taxon>
        <taxon>Arundo</taxon>
    </lineage>
</organism>
<proteinExistence type="predicted"/>
<accession>A0A0A8Z4D0</accession>
<reference evidence="1" key="2">
    <citation type="journal article" date="2015" name="Data Brief">
        <title>Shoot transcriptome of the giant reed, Arundo donax.</title>
        <authorList>
            <person name="Barrero R.A."/>
            <person name="Guerrero F.D."/>
            <person name="Moolhuijzen P."/>
            <person name="Goolsby J.A."/>
            <person name="Tidwell J."/>
            <person name="Bellgard S.E."/>
            <person name="Bellgard M.I."/>
        </authorList>
    </citation>
    <scope>NUCLEOTIDE SEQUENCE</scope>
    <source>
        <tissue evidence="1">Shoot tissue taken approximately 20 cm above the soil surface</tissue>
    </source>
</reference>
<protein>
    <submittedName>
        <fullName evidence="1">Uncharacterized protein</fullName>
    </submittedName>
</protein>
<dbReference type="EMBL" id="GBRH01264244">
    <property type="protein sequence ID" value="JAD33651.1"/>
    <property type="molecule type" value="Transcribed_RNA"/>
</dbReference>